<dbReference type="Gene3D" id="3.90.75.10">
    <property type="entry name" value="Homing Intron 3 (I-ppo) Encoded Endonuclease, Chain A"/>
    <property type="match status" value="1"/>
</dbReference>
<dbReference type="Proteomes" id="UP000469950">
    <property type="component" value="Unassembled WGS sequence"/>
</dbReference>
<gene>
    <name evidence="2" type="ORF">F6453_2336</name>
</gene>
<comment type="caution">
    <text evidence="2">The sequence shown here is derived from an EMBL/GenBank/DDBJ whole genome shotgun (WGS) entry which is preliminary data.</text>
</comment>
<name>A0A833ND66_MARNT</name>
<dbReference type="AlphaFoldDB" id="A0A833ND66"/>
<dbReference type="RefSeq" id="WP_153740925.1">
    <property type="nucleotide sequence ID" value="NZ_WBMP01000009.1"/>
</dbReference>
<evidence type="ECO:0000313" key="3">
    <source>
        <dbReference type="Proteomes" id="UP000469950"/>
    </source>
</evidence>
<accession>A0A833ND66</accession>
<dbReference type="InterPro" id="IPR044930">
    <property type="entry name" value="Homing_endonuclease_His-Me"/>
</dbReference>
<reference evidence="2 3" key="1">
    <citation type="submission" date="2019-10" db="EMBL/GenBank/DDBJ databases">
        <title>Draft genome sequence of Marinobacter hydrocarbonoclasticus NCT7M from the microbiome of the marine copepod.</title>
        <authorList>
            <person name="Nuttall R."/>
            <person name="Sharma G."/>
            <person name="Moisander P."/>
        </authorList>
    </citation>
    <scope>NUCLEOTIDE SEQUENCE [LARGE SCALE GENOMIC DNA]</scope>
    <source>
        <strain evidence="2 3">NCT7M</strain>
    </source>
</reference>
<dbReference type="GO" id="GO:0004519">
    <property type="term" value="F:endonuclease activity"/>
    <property type="evidence" value="ECO:0007669"/>
    <property type="project" value="InterPro"/>
</dbReference>
<proteinExistence type="predicted"/>
<dbReference type="SUPFAM" id="SSF54060">
    <property type="entry name" value="His-Me finger endonucleases"/>
    <property type="match status" value="1"/>
</dbReference>
<evidence type="ECO:0000259" key="1">
    <source>
        <dbReference type="Pfam" id="PF13392"/>
    </source>
</evidence>
<dbReference type="InterPro" id="IPR044925">
    <property type="entry name" value="His-Me_finger_sf"/>
</dbReference>
<sequence>MRKKADYSPKPCKSCGEEFKPAGSGSNYCSVSCRFWDSVECREESECWAWKKSITTTTGYGNFTVGPGKQEASHRLAYKLARGIIPEGMFVCHSCDNRECCNPSHLFLGTAKDNADDMWSKRRQHDYTNMERGVKRHNARLDDEKVRYIRRSIVTTTATKLAGELGVNISTVIAAAKGATWKHVGNRAHELADIMRTGEVSGE</sequence>
<organism evidence="2 3">
    <name type="scientific">Marinobacter nauticus</name>
    <name type="common">Marinobacter hydrocarbonoclasticus</name>
    <name type="synonym">Marinobacter aquaeolei</name>
    <dbReference type="NCBI Taxonomy" id="2743"/>
    <lineage>
        <taxon>Bacteria</taxon>
        <taxon>Pseudomonadati</taxon>
        <taxon>Pseudomonadota</taxon>
        <taxon>Gammaproteobacteria</taxon>
        <taxon>Pseudomonadales</taxon>
        <taxon>Marinobacteraceae</taxon>
        <taxon>Marinobacter</taxon>
    </lineage>
</organism>
<feature type="domain" description="HNH nuclease" evidence="1">
    <location>
        <begin position="73"/>
        <end position="115"/>
    </location>
</feature>
<evidence type="ECO:0000313" key="2">
    <source>
        <dbReference type="EMBL" id="KAE8545364.1"/>
    </source>
</evidence>
<dbReference type="EMBL" id="WBMP01000009">
    <property type="protein sequence ID" value="KAE8545364.1"/>
    <property type="molecule type" value="Genomic_DNA"/>
</dbReference>
<dbReference type="InterPro" id="IPR003615">
    <property type="entry name" value="HNH_nuc"/>
</dbReference>
<dbReference type="Pfam" id="PF13392">
    <property type="entry name" value="HNH_3"/>
    <property type="match status" value="1"/>
</dbReference>
<protein>
    <recommendedName>
        <fullName evidence="1">HNH nuclease domain-containing protein</fullName>
    </recommendedName>
</protein>